<comment type="caution">
    <text evidence="1">The sequence shown here is derived from an EMBL/GenBank/DDBJ whole genome shotgun (WGS) entry which is preliminary data.</text>
</comment>
<sequence length="87" mass="9987">MSFDITKVTLLRQRDGLDSIYFKLTDAMARLIHGKYYDFHGAASLTLRVTYRRGEEALEQLNIDPRIIEIIDVENLAGPQPKFSSNE</sequence>
<reference evidence="1" key="1">
    <citation type="journal article" date="2015" name="Nature">
        <title>Complex archaea that bridge the gap between prokaryotes and eukaryotes.</title>
        <authorList>
            <person name="Spang A."/>
            <person name="Saw J.H."/>
            <person name="Jorgensen S.L."/>
            <person name="Zaremba-Niedzwiedzka K."/>
            <person name="Martijn J."/>
            <person name="Lind A.E."/>
            <person name="van Eijk R."/>
            <person name="Schleper C."/>
            <person name="Guy L."/>
            <person name="Ettema T.J."/>
        </authorList>
    </citation>
    <scope>NUCLEOTIDE SEQUENCE</scope>
</reference>
<proteinExistence type="predicted"/>
<evidence type="ECO:0000313" key="1">
    <source>
        <dbReference type="EMBL" id="KKM05485.1"/>
    </source>
</evidence>
<protein>
    <submittedName>
        <fullName evidence="1">Uncharacterized protein</fullName>
    </submittedName>
</protein>
<dbReference type="AlphaFoldDB" id="A0A0F9H383"/>
<accession>A0A0F9H383</accession>
<dbReference type="EMBL" id="LAZR01016209">
    <property type="protein sequence ID" value="KKM05485.1"/>
    <property type="molecule type" value="Genomic_DNA"/>
</dbReference>
<gene>
    <name evidence="1" type="ORF">LCGC14_1753640</name>
</gene>
<name>A0A0F9H383_9ZZZZ</name>
<organism evidence="1">
    <name type="scientific">marine sediment metagenome</name>
    <dbReference type="NCBI Taxonomy" id="412755"/>
    <lineage>
        <taxon>unclassified sequences</taxon>
        <taxon>metagenomes</taxon>
        <taxon>ecological metagenomes</taxon>
    </lineage>
</organism>